<dbReference type="Proteomes" id="UP001064896">
    <property type="component" value="Chromosome"/>
</dbReference>
<dbReference type="RefSeq" id="WP_265169201.1">
    <property type="nucleotide sequence ID" value="NZ_AP023081.1"/>
</dbReference>
<accession>A0ABN6BJW6</accession>
<sequence length="116" mass="12430">MKDIELLELAARAAGFIELRFDPDGRVRARKSSGVAEAWDPLVDDGDALRLAVRLQLTVCNEHVTAGVTYCVGALGDITYPEVRSGNSEADVVPDDYAATRRAIVLAAAEIGKAMK</sequence>
<keyword evidence="2" id="KW-1185">Reference proteome</keyword>
<evidence type="ECO:0000313" key="2">
    <source>
        <dbReference type="Proteomes" id="UP001064896"/>
    </source>
</evidence>
<organism evidence="1 2">
    <name type="scientific">Pseudomonas solani</name>
    <dbReference type="NCBI Taxonomy" id="2731552"/>
    <lineage>
        <taxon>Bacteria</taxon>
        <taxon>Pseudomonadati</taxon>
        <taxon>Pseudomonadota</taxon>
        <taxon>Gammaproteobacteria</taxon>
        <taxon>Pseudomonadales</taxon>
        <taxon>Pseudomonadaceae</taxon>
        <taxon>Pseudomonas</taxon>
    </lineage>
</organism>
<proteinExistence type="predicted"/>
<evidence type="ECO:0008006" key="3">
    <source>
        <dbReference type="Google" id="ProtNLM"/>
    </source>
</evidence>
<gene>
    <name evidence="1" type="ORF">PSm6_00130</name>
</gene>
<dbReference type="EMBL" id="AP023081">
    <property type="protein sequence ID" value="BCD83606.1"/>
    <property type="molecule type" value="Genomic_DNA"/>
</dbReference>
<name>A0ABN6BJW6_9PSED</name>
<evidence type="ECO:0000313" key="1">
    <source>
        <dbReference type="EMBL" id="BCD83606.1"/>
    </source>
</evidence>
<protein>
    <recommendedName>
        <fullName evidence="3">Phage ABA sandwich domain-containing protein</fullName>
    </recommendedName>
</protein>
<reference evidence="1" key="1">
    <citation type="submission" date="2020-05" db="EMBL/GenBank/DDBJ databases">
        <title>Complete genome sequence of Pseudomonas sp. Sm006.</title>
        <authorList>
            <person name="Takeuchi K."/>
            <person name="Someya N."/>
        </authorList>
    </citation>
    <scope>NUCLEOTIDE SEQUENCE</scope>
    <source>
        <strain evidence="1">Sm006</strain>
    </source>
</reference>